<dbReference type="SUPFAM" id="SSF143631">
    <property type="entry name" value="ApbE-like"/>
    <property type="match status" value="1"/>
</dbReference>
<keyword evidence="12" id="KW-1185">Reference proteome</keyword>
<evidence type="ECO:0000256" key="3">
    <source>
        <dbReference type="ARBA" id="ARBA00016337"/>
    </source>
</evidence>
<sequence>MSSSRHSRRDFLRGKAALAAAADVVEAVVETAAEAVGVAVDQQLGGTGSPEAKRRGLRNLTLSRRAMACDFELTLNASADENAVAEGMAALDLVERLEDQLTVYREHSELISINRQAAGGPVEVEERLFALLELCGRIHAASDGAFDPTSGPLSRVWGFYRREGRMPSPEEIDDALQRVGWRHVELDPANQTIRFSRDGIEINLNSSGKGYALDRVGEELTARGVADSLMHGGRSTLLARGDNRLQAEGGWLAGIRDPLRPERRLAEIVLRDEALSTSGSGTQFFEHEGRRYGHLIDPRTGWPAAGLYSATVVAPTAGEADALSTAASILGVEGTQRLCDRRPGLRALLLSPGNEGDAVIHAFNFNESDWRPRSR</sequence>
<evidence type="ECO:0000256" key="6">
    <source>
        <dbReference type="ARBA" id="ARBA00022723"/>
    </source>
</evidence>
<evidence type="ECO:0000256" key="9">
    <source>
        <dbReference type="ARBA" id="ARBA00031306"/>
    </source>
</evidence>
<evidence type="ECO:0000256" key="1">
    <source>
        <dbReference type="ARBA" id="ARBA00001946"/>
    </source>
</evidence>
<organism evidence="11 12">
    <name type="scientific">Botrimarina mediterranea</name>
    <dbReference type="NCBI Taxonomy" id="2528022"/>
    <lineage>
        <taxon>Bacteria</taxon>
        <taxon>Pseudomonadati</taxon>
        <taxon>Planctomycetota</taxon>
        <taxon>Planctomycetia</taxon>
        <taxon>Pirellulales</taxon>
        <taxon>Lacipirellulaceae</taxon>
        <taxon>Botrimarina</taxon>
    </lineage>
</organism>
<keyword evidence="4" id="KW-0285">Flavoprotein</keyword>
<dbReference type="RefSeq" id="WP_145109300.1">
    <property type="nucleotide sequence ID" value="NZ_CP036349.1"/>
</dbReference>
<keyword evidence="6" id="KW-0479">Metal-binding</keyword>
<evidence type="ECO:0000313" key="12">
    <source>
        <dbReference type="Proteomes" id="UP000316426"/>
    </source>
</evidence>
<reference evidence="11 12" key="1">
    <citation type="submission" date="2019-02" db="EMBL/GenBank/DDBJ databases">
        <title>Deep-cultivation of Planctomycetes and their phenomic and genomic characterization uncovers novel biology.</title>
        <authorList>
            <person name="Wiegand S."/>
            <person name="Jogler M."/>
            <person name="Boedeker C."/>
            <person name="Pinto D."/>
            <person name="Vollmers J."/>
            <person name="Rivas-Marin E."/>
            <person name="Kohn T."/>
            <person name="Peeters S.H."/>
            <person name="Heuer A."/>
            <person name="Rast P."/>
            <person name="Oberbeckmann S."/>
            <person name="Bunk B."/>
            <person name="Jeske O."/>
            <person name="Meyerdierks A."/>
            <person name="Storesund J.E."/>
            <person name="Kallscheuer N."/>
            <person name="Luecker S."/>
            <person name="Lage O.M."/>
            <person name="Pohl T."/>
            <person name="Merkel B.J."/>
            <person name="Hornburger P."/>
            <person name="Mueller R.-W."/>
            <person name="Bruemmer F."/>
            <person name="Labrenz M."/>
            <person name="Spormann A.M."/>
            <person name="Op den Camp H."/>
            <person name="Overmann J."/>
            <person name="Amann R."/>
            <person name="Jetten M.S.M."/>
            <person name="Mascher T."/>
            <person name="Medema M.H."/>
            <person name="Devos D.P."/>
            <person name="Kaster A.-K."/>
            <person name="Ovreas L."/>
            <person name="Rohde M."/>
            <person name="Galperin M.Y."/>
            <person name="Jogler C."/>
        </authorList>
    </citation>
    <scope>NUCLEOTIDE SEQUENCE [LARGE SCALE GENOMIC DNA]</scope>
    <source>
        <strain evidence="11 12">Spa11</strain>
    </source>
</reference>
<protein>
    <recommendedName>
        <fullName evidence="3">FAD:protein FMN transferase</fullName>
        <ecNumber evidence="2">2.7.1.180</ecNumber>
    </recommendedName>
    <alternativeName>
        <fullName evidence="9">Flavin transferase</fullName>
    </alternativeName>
</protein>
<dbReference type="Pfam" id="PF02424">
    <property type="entry name" value="ApbE"/>
    <property type="match status" value="1"/>
</dbReference>
<gene>
    <name evidence="11" type="primary">apbE_1</name>
    <name evidence="11" type="ORF">Spa11_12120</name>
</gene>
<keyword evidence="7" id="KW-0274">FAD</keyword>
<evidence type="ECO:0000256" key="10">
    <source>
        <dbReference type="ARBA" id="ARBA00048540"/>
    </source>
</evidence>
<dbReference type="Gene3D" id="3.10.520.10">
    <property type="entry name" value="ApbE-like domains"/>
    <property type="match status" value="1"/>
</dbReference>
<keyword evidence="8" id="KW-0460">Magnesium</keyword>
<evidence type="ECO:0000256" key="5">
    <source>
        <dbReference type="ARBA" id="ARBA00022679"/>
    </source>
</evidence>
<dbReference type="AlphaFoldDB" id="A0A518K5G9"/>
<evidence type="ECO:0000256" key="4">
    <source>
        <dbReference type="ARBA" id="ARBA00022630"/>
    </source>
</evidence>
<dbReference type="Proteomes" id="UP000316426">
    <property type="component" value="Chromosome"/>
</dbReference>
<evidence type="ECO:0000256" key="2">
    <source>
        <dbReference type="ARBA" id="ARBA00011955"/>
    </source>
</evidence>
<dbReference type="InterPro" id="IPR003374">
    <property type="entry name" value="ApbE-like_sf"/>
</dbReference>
<dbReference type="EC" id="2.7.1.180" evidence="2"/>
<dbReference type="KEGG" id="bmei:Spa11_12120"/>
<comment type="cofactor">
    <cofactor evidence="1">
        <name>Mg(2+)</name>
        <dbReference type="ChEBI" id="CHEBI:18420"/>
    </cofactor>
</comment>
<dbReference type="GO" id="GO:0016740">
    <property type="term" value="F:transferase activity"/>
    <property type="evidence" value="ECO:0007669"/>
    <property type="project" value="UniProtKB-KW"/>
</dbReference>
<dbReference type="PANTHER" id="PTHR30040">
    <property type="entry name" value="THIAMINE BIOSYNTHESIS LIPOPROTEIN APBE"/>
    <property type="match status" value="1"/>
</dbReference>
<keyword evidence="11" id="KW-0449">Lipoprotein</keyword>
<evidence type="ECO:0000256" key="8">
    <source>
        <dbReference type="ARBA" id="ARBA00022842"/>
    </source>
</evidence>
<proteinExistence type="predicted"/>
<dbReference type="PROSITE" id="PS51318">
    <property type="entry name" value="TAT"/>
    <property type="match status" value="1"/>
</dbReference>
<accession>A0A518K5G9</accession>
<dbReference type="PANTHER" id="PTHR30040:SF2">
    <property type="entry name" value="FAD:PROTEIN FMN TRANSFERASE"/>
    <property type="match status" value="1"/>
</dbReference>
<dbReference type="GO" id="GO:0046872">
    <property type="term" value="F:metal ion binding"/>
    <property type="evidence" value="ECO:0007669"/>
    <property type="project" value="UniProtKB-KW"/>
</dbReference>
<dbReference type="EMBL" id="CP036349">
    <property type="protein sequence ID" value="QDV73025.1"/>
    <property type="molecule type" value="Genomic_DNA"/>
</dbReference>
<dbReference type="InterPro" id="IPR024932">
    <property type="entry name" value="ApbE"/>
</dbReference>
<dbReference type="InterPro" id="IPR006311">
    <property type="entry name" value="TAT_signal"/>
</dbReference>
<evidence type="ECO:0000313" key="11">
    <source>
        <dbReference type="EMBL" id="QDV73025.1"/>
    </source>
</evidence>
<evidence type="ECO:0000256" key="7">
    <source>
        <dbReference type="ARBA" id="ARBA00022827"/>
    </source>
</evidence>
<keyword evidence="5" id="KW-0808">Transferase</keyword>
<name>A0A518K5G9_9BACT</name>
<comment type="catalytic activity">
    <reaction evidence="10">
        <text>L-threonyl-[protein] + FAD = FMN-L-threonyl-[protein] + AMP + H(+)</text>
        <dbReference type="Rhea" id="RHEA:36847"/>
        <dbReference type="Rhea" id="RHEA-COMP:11060"/>
        <dbReference type="Rhea" id="RHEA-COMP:11061"/>
        <dbReference type="ChEBI" id="CHEBI:15378"/>
        <dbReference type="ChEBI" id="CHEBI:30013"/>
        <dbReference type="ChEBI" id="CHEBI:57692"/>
        <dbReference type="ChEBI" id="CHEBI:74257"/>
        <dbReference type="ChEBI" id="CHEBI:456215"/>
        <dbReference type="EC" id="2.7.1.180"/>
    </reaction>
</comment>